<keyword evidence="2" id="KW-0812">Transmembrane</keyword>
<evidence type="ECO:0000256" key="1">
    <source>
        <dbReference type="SAM" id="MobiDB-lite"/>
    </source>
</evidence>
<feature type="transmembrane region" description="Helical" evidence="2">
    <location>
        <begin position="151"/>
        <end position="182"/>
    </location>
</feature>
<feature type="transmembrane region" description="Helical" evidence="2">
    <location>
        <begin position="109"/>
        <end position="130"/>
    </location>
</feature>
<keyword evidence="4" id="KW-1185">Reference proteome</keyword>
<gene>
    <name evidence="3" type="ORF">FB473_002379</name>
</gene>
<dbReference type="EMBL" id="JAAMOZ010000001">
    <property type="protein sequence ID" value="NIH57734.1"/>
    <property type="molecule type" value="Genomic_DNA"/>
</dbReference>
<evidence type="ECO:0008006" key="5">
    <source>
        <dbReference type="Google" id="ProtNLM"/>
    </source>
</evidence>
<evidence type="ECO:0000313" key="4">
    <source>
        <dbReference type="Proteomes" id="UP000749311"/>
    </source>
</evidence>
<protein>
    <recommendedName>
        <fullName evidence="5">DUF4190 domain-containing protein</fullName>
    </recommendedName>
</protein>
<dbReference type="RefSeq" id="WP_167167929.1">
    <property type="nucleotide sequence ID" value="NZ_BAAAOO010000007.1"/>
</dbReference>
<name>A0ABX0SIK1_9ACTN</name>
<organism evidence="3 4">
    <name type="scientific">Brooklawnia cerclae</name>
    <dbReference type="NCBI Taxonomy" id="349934"/>
    <lineage>
        <taxon>Bacteria</taxon>
        <taxon>Bacillati</taxon>
        <taxon>Actinomycetota</taxon>
        <taxon>Actinomycetes</taxon>
        <taxon>Propionibacteriales</taxon>
        <taxon>Propionibacteriaceae</taxon>
        <taxon>Brooklawnia</taxon>
    </lineage>
</organism>
<keyword evidence="2" id="KW-1133">Transmembrane helix</keyword>
<evidence type="ECO:0000256" key="2">
    <source>
        <dbReference type="SAM" id="Phobius"/>
    </source>
</evidence>
<sequence>MTEPNPGFDQTQPPVPGQQASASSPGFSPAEYYGQTGYAAPQPDYLAPGASLPGYAQPGNAPDARDLWAQPGSPYGQQVAPRDSGPLDYGYPPNPGYAVVPDHPQSTPVLVFGIIGLFLFPPMAVAALVMGNRARRDVRERPDAYRDSGNLTAGWVMGIIGTALLSIYAMFVLVFFVALVVIA</sequence>
<reference evidence="3 4" key="1">
    <citation type="submission" date="2020-02" db="EMBL/GenBank/DDBJ databases">
        <title>Sequencing the genomes of 1000 actinobacteria strains.</title>
        <authorList>
            <person name="Klenk H.-P."/>
        </authorList>
    </citation>
    <scope>NUCLEOTIDE SEQUENCE [LARGE SCALE GENOMIC DNA]</scope>
    <source>
        <strain evidence="3 4">DSM 19609</strain>
    </source>
</reference>
<accession>A0ABX0SIK1</accession>
<comment type="caution">
    <text evidence="3">The sequence shown here is derived from an EMBL/GenBank/DDBJ whole genome shotgun (WGS) entry which is preliminary data.</text>
</comment>
<dbReference type="Proteomes" id="UP000749311">
    <property type="component" value="Unassembled WGS sequence"/>
</dbReference>
<feature type="region of interest" description="Disordered" evidence="1">
    <location>
        <begin position="1"/>
        <end position="87"/>
    </location>
</feature>
<proteinExistence type="predicted"/>
<evidence type="ECO:0000313" key="3">
    <source>
        <dbReference type="EMBL" id="NIH57734.1"/>
    </source>
</evidence>
<keyword evidence="2" id="KW-0472">Membrane</keyword>
<feature type="compositionally biased region" description="Polar residues" evidence="1">
    <location>
        <begin position="8"/>
        <end position="26"/>
    </location>
</feature>